<proteinExistence type="inferred from homology"/>
<dbReference type="Pfam" id="PF23598">
    <property type="entry name" value="LRR_14"/>
    <property type="match status" value="1"/>
</dbReference>
<dbReference type="InterPro" id="IPR050216">
    <property type="entry name" value="LRR_domain-containing"/>
</dbReference>
<evidence type="ECO:0000313" key="6">
    <source>
        <dbReference type="EMBL" id="GER37093.1"/>
    </source>
</evidence>
<comment type="similarity">
    <text evidence="3">Belongs to the SHOC2 family.</text>
</comment>
<dbReference type="SMART" id="SM00365">
    <property type="entry name" value="LRR_SD22"/>
    <property type="match status" value="5"/>
</dbReference>
<evidence type="ECO:0000256" key="2">
    <source>
        <dbReference type="ARBA" id="ARBA00022737"/>
    </source>
</evidence>
<gene>
    <name evidence="6" type="ORF">STAS_13487</name>
</gene>
<keyword evidence="1" id="KW-0433">Leucine-rich repeat</keyword>
<dbReference type="SMART" id="SM00369">
    <property type="entry name" value="LRR_TYP"/>
    <property type="match status" value="9"/>
</dbReference>
<dbReference type="GO" id="GO:0005737">
    <property type="term" value="C:cytoplasm"/>
    <property type="evidence" value="ECO:0007669"/>
    <property type="project" value="TreeGrafter"/>
</dbReference>
<dbReference type="PANTHER" id="PTHR48051:SF54">
    <property type="entry name" value="LEUCINE-RICH REPEAT-CONTAINING PROTEIN"/>
    <property type="match status" value="1"/>
</dbReference>
<evidence type="ECO:0000313" key="7">
    <source>
        <dbReference type="Proteomes" id="UP000325081"/>
    </source>
</evidence>
<evidence type="ECO:0000256" key="4">
    <source>
        <dbReference type="ARBA" id="ARBA00037519"/>
    </source>
</evidence>
<comment type="caution">
    <text evidence="6">The sequence shown here is derived from an EMBL/GenBank/DDBJ whole genome shotgun (WGS) entry which is preliminary data.</text>
</comment>
<dbReference type="PANTHER" id="PTHR48051">
    <property type="match status" value="1"/>
</dbReference>
<keyword evidence="2" id="KW-0677">Repeat</keyword>
<comment type="function">
    <text evidence="4">Leucine-rich repeat protein that likely mediates protein interactions, possibly in the context of signal transduction.</text>
</comment>
<dbReference type="AlphaFoldDB" id="A0A5A7PW40"/>
<dbReference type="InterPro" id="IPR055414">
    <property type="entry name" value="LRR_R13L4/SHOC2-like"/>
</dbReference>
<dbReference type="InterPro" id="IPR032675">
    <property type="entry name" value="LRR_dom_sf"/>
</dbReference>
<dbReference type="Proteomes" id="UP000325081">
    <property type="component" value="Unassembled WGS sequence"/>
</dbReference>
<keyword evidence="7" id="KW-1185">Reference proteome</keyword>
<accession>A0A5A7PW40</accession>
<reference evidence="7" key="1">
    <citation type="journal article" date="2019" name="Curr. Biol.">
        <title>Genome Sequence of Striga asiatica Provides Insight into the Evolution of Plant Parasitism.</title>
        <authorList>
            <person name="Yoshida S."/>
            <person name="Kim S."/>
            <person name="Wafula E.K."/>
            <person name="Tanskanen J."/>
            <person name="Kim Y.M."/>
            <person name="Honaas L."/>
            <person name="Yang Z."/>
            <person name="Spallek T."/>
            <person name="Conn C.E."/>
            <person name="Ichihashi Y."/>
            <person name="Cheong K."/>
            <person name="Cui S."/>
            <person name="Der J.P."/>
            <person name="Gundlach H."/>
            <person name="Jiao Y."/>
            <person name="Hori C."/>
            <person name="Ishida J.K."/>
            <person name="Kasahara H."/>
            <person name="Kiba T."/>
            <person name="Kim M.S."/>
            <person name="Koo N."/>
            <person name="Laohavisit A."/>
            <person name="Lee Y.H."/>
            <person name="Lumba S."/>
            <person name="McCourt P."/>
            <person name="Mortimer J.C."/>
            <person name="Mutuku J.M."/>
            <person name="Nomura T."/>
            <person name="Sasaki-Sekimoto Y."/>
            <person name="Seto Y."/>
            <person name="Wang Y."/>
            <person name="Wakatake T."/>
            <person name="Sakakibara H."/>
            <person name="Demura T."/>
            <person name="Yamaguchi S."/>
            <person name="Yoneyama K."/>
            <person name="Manabe R.I."/>
            <person name="Nelson D.C."/>
            <person name="Schulman A.H."/>
            <person name="Timko M.P."/>
            <person name="dePamphilis C.W."/>
            <person name="Choi D."/>
            <person name="Shirasu K."/>
        </authorList>
    </citation>
    <scope>NUCLEOTIDE SEQUENCE [LARGE SCALE GENOMIC DNA]</scope>
    <source>
        <strain evidence="7">cv. UVA1</strain>
    </source>
</reference>
<dbReference type="EMBL" id="BKCP01005283">
    <property type="protein sequence ID" value="GER37093.1"/>
    <property type="molecule type" value="Genomic_DNA"/>
</dbReference>
<dbReference type="InterPro" id="IPR003591">
    <property type="entry name" value="Leu-rich_rpt_typical-subtyp"/>
</dbReference>
<dbReference type="GO" id="GO:0006952">
    <property type="term" value="P:defense response"/>
    <property type="evidence" value="ECO:0007669"/>
    <property type="project" value="UniProtKB-ARBA"/>
</dbReference>
<evidence type="ECO:0000256" key="3">
    <source>
        <dbReference type="ARBA" id="ARBA00023786"/>
    </source>
</evidence>
<dbReference type="SMART" id="SM00364">
    <property type="entry name" value="LRR_BAC"/>
    <property type="match status" value="9"/>
</dbReference>
<feature type="domain" description="Disease resistance R13L4/SHOC-2-like LRR" evidence="5">
    <location>
        <begin position="294"/>
        <end position="409"/>
    </location>
</feature>
<dbReference type="PROSITE" id="PS51450">
    <property type="entry name" value="LRR"/>
    <property type="match status" value="3"/>
</dbReference>
<protein>
    <submittedName>
        <fullName evidence="6">Leucine-rich repeat-containing protein</fullName>
    </submittedName>
</protein>
<dbReference type="FunFam" id="3.80.10.10:FF:000405">
    <property type="entry name" value="Plant intracellular Ras-group-related LRR protein 4"/>
    <property type="match status" value="1"/>
</dbReference>
<dbReference type="OrthoDB" id="1668230at2759"/>
<dbReference type="SUPFAM" id="SSF52058">
    <property type="entry name" value="L domain-like"/>
    <property type="match status" value="1"/>
</dbReference>
<name>A0A5A7PW40_STRAF</name>
<sequence length="526" mass="57975">MASPATITENPPAPPAACAATVEEITRIYKSLPPIRPSIEEVEAANSVLRTVETEQSLELDEISGMQPPPDVPPELFSVLQEVRRAAVSLKGHEQRKEAAQVVELDRIFQVFDRLIQRASSLVSGEKVMDSDGIDGDGEEEAAACEDDRVVDSAKQEDIKSVVDGVKGFASSKFTASSSGEIESEKLDLLQVAAVIENSFKTKVRILDLQGKLLDKVEWLPLSLGKLSTLTELNLAQNRIMALPNSIASLETLTKLDVRGNQLINLPSSFGELENLTELNLSANLLKSLPESFENLVKVINLDLSSNKFSSLPSTVGSLISLQRLNVDTNDLEELPHAIGSCLSLVELRLDFNRLKALPESIGNLEQLEILSLHYNRVKRLPLTMGNLSNLRELDVSFNELESLPETLCLDVSLKKLNLGKNFADLRMLPESLGNLEMLEELDISDNQIRVLPDSFRFLSNLKNFRADRAPLGVPPRHITKLGAQAVVQYMADFVSGRDLENQRIKKKRGLCSYICPLLCFGVGNE</sequence>
<evidence type="ECO:0000259" key="5">
    <source>
        <dbReference type="Pfam" id="PF23598"/>
    </source>
</evidence>
<dbReference type="InterPro" id="IPR001611">
    <property type="entry name" value="Leu-rich_rpt"/>
</dbReference>
<organism evidence="6 7">
    <name type="scientific">Striga asiatica</name>
    <name type="common">Asiatic witchweed</name>
    <name type="synonym">Buchnera asiatica</name>
    <dbReference type="NCBI Taxonomy" id="4170"/>
    <lineage>
        <taxon>Eukaryota</taxon>
        <taxon>Viridiplantae</taxon>
        <taxon>Streptophyta</taxon>
        <taxon>Embryophyta</taxon>
        <taxon>Tracheophyta</taxon>
        <taxon>Spermatophyta</taxon>
        <taxon>Magnoliopsida</taxon>
        <taxon>eudicotyledons</taxon>
        <taxon>Gunneridae</taxon>
        <taxon>Pentapetalae</taxon>
        <taxon>asterids</taxon>
        <taxon>lamiids</taxon>
        <taxon>Lamiales</taxon>
        <taxon>Orobanchaceae</taxon>
        <taxon>Buchnereae</taxon>
        <taxon>Striga</taxon>
    </lineage>
</organism>
<dbReference type="Gene3D" id="3.80.10.10">
    <property type="entry name" value="Ribonuclease Inhibitor"/>
    <property type="match status" value="1"/>
</dbReference>
<dbReference type="GO" id="GO:0051707">
    <property type="term" value="P:response to other organism"/>
    <property type="evidence" value="ECO:0007669"/>
    <property type="project" value="UniProtKB-ARBA"/>
</dbReference>
<dbReference type="Pfam" id="PF00560">
    <property type="entry name" value="LRR_1"/>
    <property type="match status" value="2"/>
</dbReference>
<evidence type="ECO:0000256" key="1">
    <source>
        <dbReference type="ARBA" id="ARBA00022614"/>
    </source>
</evidence>